<dbReference type="Gene3D" id="3.40.950.10">
    <property type="entry name" value="Fe-only Hydrogenase (Larger Subunit), Chain L, domain 3"/>
    <property type="match status" value="1"/>
</dbReference>
<dbReference type="SUPFAM" id="SSF54862">
    <property type="entry name" value="4Fe-4S ferredoxins"/>
    <property type="match status" value="1"/>
</dbReference>
<dbReference type="PROSITE" id="PS51656">
    <property type="entry name" value="4FE4S"/>
    <property type="match status" value="1"/>
</dbReference>
<dbReference type="Gene3D" id="1.10.15.40">
    <property type="entry name" value="Electron transport complex subunit B, putative Fe-S cluster"/>
    <property type="match status" value="1"/>
</dbReference>
<dbReference type="PANTHER" id="PTHR43560:SF1">
    <property type="entry name" value="ION-TRANSLOCATING OXIDOREDUCTASE COMPLEX SUBUNIT B"/>
    <property type="match status" value="1"/>
</dbReference>
<proteinExistence type="predicted"/>
<protein>
    <submittedName>
        <fullName evidence="7">Iron only hydrogenase large subunit-like protein</fullName>
    </submittedName>
</protein>
<dbReference type="SUPFAM" id="SSF53920">
    <property type="entry name" value="Fe-only hydrogenase"/>
    <property type="match status" value="1"/>
</dbReference>
<keyword evidence="2" id="KW-0479">Metal-binding</keyword>
<keyword evidence="4" id="KW-0411">Iron-sulfur</keyword>
<dbReference type="InterPro" id="IPR050395">
    <property type="entry name" value="4Fe4S_Ferredoxin_RnfB"/>
</dbReference>
<gene>
    <name evidence="7" type="ORF">J2Z76_000775</name>
</gene>
<dbReference type="PROSITE" id="PS51379">
    <property type="entry name" value="4FE4S_FER_2"/>
    <property type="match status" value="2"/>
</dbReference>
<keyword evidence="3" id="KW-0408">Iron</keyword>
<dbReference type="RefSeq" id="WP_209510678.1">
    <property type="nucleotide sequence ID" value="NZ_JAGGKS010000002.1"/>
</dbReference>
<keyword evidence="8" id="KW-1185">Reference proteome</keyword>
<evidence type="ECO:0000256" key="2">
    <source>
        <dbReference type="ARBA" id="ARBA00022723"/>
    </source>
</evidence>
<dbReference type="InterPro" id="IPR009016">
    <property type="entry name" value="Fe_hydrogenase"/>
</dbReference>
<organism evidence="7 8">
    <name type="scientific">Sedimentibacter acidaminivorans</name>
    <dbReference type="NCBI Taxonomy" id="913099"/>
    <lineage>
        <taxon>Bacteria</taxon>
        <taxon>Bacillati</taxon>
        <taxon>Bacillota</taxon>
        <taxon>Tissierellia</taxon>
        <taxon>Sedimentibacter</taxon>
    </lineage>
</organism>
<evidence type="ECO:0000256" key="1">
    <source>
        <dbReference type="ARBA" id="ARBA00022485"/>
    </source>
</evidence>
<dbReference type="Pfam" id="PF13237">
    <property type="entry name" value="Fer4_10"/>
    <property type="match status" value="1"/>
</dbReference>
<reference evidence="7 8" key="1">
    <citation type="submission" date="2021-03" db="EMBL/GenBank/DDBJ databases">
        <title>Genomic Encyclopedia of Type Strains, Phase IV (KMG-IV): sequencing the most valuable type-strain genomes for metagenomic binning, comparative biology and taxonomic classification.</title>
        <authorList>
            <person name="Goeker M."/>
        </authorList>
    </citation>
    <scope>NUCLEOTIDE SEQUENCE [LARGE SCALE GENOMIC DNA]</scope>
    <source>
        <strain evidence="7 8">DSM 24004</strain>
    </source>
</reference>
<sequence length="416" mass="46704">MNFSIMFDKEKCKGCTNCMKRCPTQAIRIKEGKAYIDSKRCIHCGECVKICPHEAYSAQSVESHKEKNYKCKIAIPSTTIYGQFPKGTEICKVQNAILKLGFDYVYDESWASELVSKAIKRRIEEKQGFKPLISTNCPSTVRLIKIRYPSLMEHLISLEAPMEIASKLARVRAKEIFNLEDKDIGVFYISPCPAKLLSVTDPIGPKKSCIDWVVPLNTIYGDLYREVKRENDTCYSNPSLKGIRWAVSGGQSKSADLINYIAVNGMENIINIFDEIENGKLSDVDFVETLACVGGCVGGTFNIENPFIASNSINDIIYNTNEDALSNEDLDKFEELYENGVFDLTVTEDKENKDKISIKEAVRRFEKIKEIVALLPGLDCGSCGAPTCFAHAEDIYENQSKLYDCVVLRAKSKDNL</sequence>
<dbReference type="Pfam" id="PF04060">
    <property type="entry name" value="FeS"/>
    <property type="match status" value="1"/>
</dbReference>
<evidence type="ECO:0000256" key="4">
    <source>
        <dbReference type="ARBA" id="ARBA00023014"/>
    </source>
</evidence>
<name>A0ABS4GB55_9FIRM</name>
<dbReference type="Gene3D" id="3.30.70.20">
    <property type="match status" value="1"/>
</dbReference>
<dbReference type="PROSITE" id="PS00198">
    <property type="entry name" value="4FE4S_FER_1"/>
    <property type="match status" value="1"/>
</dbReference>
<dbReference type="Pfam" id="PF02906">
    <property type="entry name" value="Fe_hyd_lg_C"/>
    <property type="match status" value="2"/>
</dbReference>
<comment type="caution">
    <text evidence="7">The sequence shown here is derived from an EMBL/GenBank/DDBJ whole genome shotgun (WGS) entry which is preliminary data.</text>
</comment>
<dbReference type="Proteomes" id="UP001519342">
    <property type="component" value="Unassembled WGS sequence"/>
</dbReference>
<dbReference type="InterPro" id="IPR007202">
    <property type="entry name" value="4Fe-4S_dom"/>
</dbReference>
<dbReference type="InterPro" id="IPR017896">
    <property type="entry name" value="4Fe4S_Fe-S-bd"/>
</dbReference>
<dbReference type="PANTHER" id="PTHR43560">
    <property type="entry name" value="ION-TRANSLOCATING OXIDOREDUCTASE COMPLEX SUBUNIT B"/>
    <property type="match status" value="1"/>
</dbReference>
<evidence type="ECO:0000313" key="8">
    <source>
        <dbReference type="Proteomes" id="UP001519342"/>
    </source>
</evidence>
<evidence type="ECO:0000259" key="6">
    <source>
        <dbReference type="PROSITE" id="PS51656"/>
    </source>
</evidence>
<dbReference type="InterPro" id="IPR004108">
    <property type="entry name" value="Fe_hydrogenase_lsu_C"/>
</dbReference>
<evidence type="ECO:0000256" key="3">
    <source>
        <dbReference type="ARBA" id="ARBA00023004"/>
    </source>
</evidence>
<keyword evidence="1" id="KW-0004">4Fe-4S</keyword>
<evidence type="ECO:0000259" key="5">
    <source>
        <dbReference type="PROSITE" id="PS51379"/>
    </source>
</evidence>
<dbReference type="EMBL" id="JAGGKS010000002">
    <property type="protein sequence ID" value="MBP1924918.1"/>
    <property type="molecule type" value="Genomic_DNA"/>
</dbReference>
<evidence type="ECO:0000313" key="7">
    <source>
        <dbReference type="EMBL" id="MBP1924918.1"/>
    </source>
</evidence>
<dbReference type="InterPro" id="IPR017900">
    <property type="entry name" value="4Fe4S_Fe_S_CS"/>
</dbReference>
<accession>A0ABS4GB55</accession>
<feature type="domain" description="4Fe-4S ferredoxin-type" evidence="5">
    <location>
        <begin position="3"/>
        <end position="32"/>
    </location>
</feature>
<feature type="domain" description="4Fe-4S" evidence="6">
    <location>
        <begin position="360"/>
        <end position="416"/>
    </location>
</feature>
<feature type="domain" description="4Fe-4S ferredoxin-type" evidence="5">
    <location>
        <begin position="33"/>
        <end position="61"/>
    </location>
</feature>